<keyword evidence="6 17" id="KW-0812">Transmembrane</keyword>
<feature type="transmembrane region" description="Helical" evidence="17">
    <location>
        <begin position="103"/>
        <end position="120"/>
    </location>
</feature>
<dbReference type="PROSITE" id="PS50857">
    <property type="entry name" value="COX2_CUA"/>
    <property type="match status" value="1"/>
</dbReference>
<evidence type="ECO:0000313" key="20">
    <source>
        <dbReference type="EMBL" id="MBB4735294.1"/>
    </source>
</evidence>
<evidence type="ECO:0000256" key="10">
    <source>
        <dbReference type="ARBA" id="ARBA00022989"/>
    </source>
</evidence>
<proteinExistence type="inferred from homology"/>
<dbReference type="EC" id="7.1.1.9" evidence="3"/>
<dbReference type="RefSeq" id="WP_425488385.1">
    <property type="nucleotide sequence ID" value="NZ_JACHNA010000001.1"/>
</dbReference>
<dbReference type="SUPFAM" id="SSF81464">
    <property type="entry name" value="Cytochrome c oxidase subunit II-like, transmembrane region"/>
    <property type="match status" value="1"/>
</dbReference>
<keyword evidence="10 17" id="KW-1133">Transmembrane helix</keyword>
<dbReference type="EMBL" id="JACHNA010000001">
    <property type="protein sequence ID" value="MBB4735294.1"/>
    <property type="molecule type" value="Genomic_DNA"/>
</dbReference>
<dbReference type="GO" id="GO:0004129">
    <property type="term" value="F:cytochrome-c oxidase activity"/>
    <property type="evidence" value="ECO:0007669"/>
    <property type="project" value="UniProtKB-EC"/>
</dbReference>
<evidence type="ECO:0000256" key="12">
    <source>
        <dbReference type="ARBA" id="ARBA00023136"/>
    </source>
</evidence>
<dbReference type="PANTHER" id="PTHR22888">
    <property type="entry name" value="CYTOCHROME C OXIDASE, SUBUNIT II"/>
    <property type="match status" value="1"/>
</dbReference>
<keyword evidence="8" id="KW-1278">Translocase</keyword>
<evidence type="ECO:0000256" key="11">
    <source>
        <dbReference type="ARBA" id="ARBA00023008"/>
    </source>
</evidence>
<comment type="similarity">
    <text evidence="2">Belongs to the cytochrome c oxidase subunit 2 family.</text>
</comment>
<evidence type="ECO:0000256" key="13">
    <source>
        <dbReference type="ARBA" id="ARBA00024688"/>
    </source>
</evidence>
<comment type="function">
    <text evidence="13">Subunits I and II form the functional core of the enzyme complex. Electrons originating in cytochrome c are transferred via heme a and Cu(A) to the binuclear center formed by heme a3 and Cu(B).</text>
</comment>
<evidence type="ECO:0000256" key="3">
    <source>
        <dbReference type="ARBA" id="ARBA00012949"/>
    </source>
</evidence>
<evidence type="ECO:0000256" key="8">
    <source>
        <dbReference type="ARBA" id="ARBA00022967"/>
    </source>
</evidence>
<feature type="chain" id="PRO_5031210976" description="cytochrome-c oxidase" evidence="18">
    <location>
        <begin position="34"/>
        <end position="306"/>
    </location>
</feature>
<keyword evidence="18" id="KW-0732">Signal</keyword>
<evidence type="ECO:0000256" key="17">
    <source>
        <dbReference type="SAM" id="Phobius"/>
    </source>
</evidence>
<comment type="subcellular location">
    <subcellularLocation>
        <location evidence="1">Membrane</location>
        <topology evidence="1">Multi-pass membrane protein</topology>
    </subcellularLocation>
</comment>
<sequence length="306" mass="34717">MRAQNDAGRRTRRTLKVAALSGAAMLVLSGCSAEVQRGWLPGTRETTNHNDVLTDFWVNSWIAAMSVGLIAWAAMLWCMVAYRRRRTDQGFPKQVGYNMPMETMFTVIPVVLVLVFWGFTDRVQTEVDEPVDDSPLTVTVYGKQWSWDFGYEYEREGGEKLEAYEQGIQAQLNGQDGVQDTLPTLYLPEDVPVHFELKSRDVAHSFWIPQFLQKRDTLPGKTNHFYVTPQETGSFDGKCAELCGEFHSEMLFNVEVVPEDEFVEKMEQMEQGQLPGDEFNRNPNENSDGAQEMEVDLQTPRGGGSH</sequence>
<evidence type="ECO:0000256" key="9">
    <source>
        <dbReference type="ARBA" id="ARBA00022982"/>
    </source>
</evidence>
<protein>
    <recommendedName>
        <fullName evidence="3">cytochrome-c oxidase</fullName>
        <ecNumber evidence="3">7.1.1.9</ecNumber>
    </recommendedName>
    <alternativeName>
        <fullName evidence="14">Cytochrome aa3 subunit 2</fullName>
    </alternativeName>
</protein>
<evidence type="ECO:0000256" key="16">
    <source>
        <dbReference type="SAM" id="MobiDB-lite"/>
    </source>
</evidence>
<keyword evidence="5" id="KW-0679">Respiratory chain</keyword>
<keyword evidence="9" id="KW-0249">Electron transport</keyword>
<comment type="catalytic activity">
    <reaction evidence="15">
        <text>4 Fe(II)-[cytochrome c] + O2 + 8 H(+)(in) = 4 Fe(III)-[cytochrome c] + 2 H2O + 4 H(+)(out)</text>
        <dbReference type="Rhea" id="RHEA:11436"/>
        <dbReference type="Rhea" id="RHEA-COMP:10350"/>
        <dbReference type="Rhea" id="RHEA-COMP:14399"/>
        <dbReference type="ChEBI" id="CHEBI:15377"/>
        <dbReference type="ChEBI" id="CHEBI:15378"/>
        <dbReference type="ChEBI" id="CHEBI:15379"/>
        <dbReference type="ChEBI" id="CHEBI:29033"/>
        <dbReference type="ChEBI" id="CHEBI:29034"/>
        <dbReference type="EC" id="7.1.1.9"/>
    </reaction>
</comment>
<dbReference type="InterPro" id="IPR014222">
    <property type="entry name" value="Cyt_c_oxidase_su2"/>
</dbReference>
<dbReference type="GO" id="GO:0016491">
    <property type="term" value="F:oxidoreductase activity"/>
    <property type="evidence" value="ECO:0007669"/>
    <property type="project" value="InterPro"/>
</dbReference>
<dbReference type="InterPro" id="IPR008972">
    <property type="entry name" value="Cupredoxin"/>
</dbReference>
<accession>A0A7W7GNC8</accession>
<evidence type="ECO:0000256" key="4">
    <source>
        <dbReference type="ARBA" id="ARBA00022448"/>
    </source>
</evidence>
<organism evidence="20 21">
    <name type="scientific">Micrococcus cohnii</name>
    <dbReference type="NCBI Taxonomy" id="993416"/>
    <lineage>
        <taxon>Bacteria</taxon>
        <taxon>Bacillati</taxon>
        <taxon>Actinomycetota</taxon>
        <taxon>Actinomycetes</taxon>
        <taxon>Micrococcales</taxon>
        <taxon>Micrococcaceae</taxon>
        <taxon>Micrococcus</taxon>
    </lineage>
</organism>
<feature type="signal peptide" evidence="18">
    <location>
        <begin position="1"/>
        <end position="33"/>
    </location>
</feature>
<dbReference type="PROSITE" id="PS00078">
    <property type="entry name" value="COX2"/>
    <property type="match status" value="1"/>
</dbReference>
<dbReference type="Gene3D" id="1.10.287.90">
    <property type="match status" value="1"/>
</dbReference>
<dbReference type="AlphaFoldDB" id="A0A7W7GNC8"/>
<reference evidence="20 21" key="1">
    <citation type="submission" date="2020-08" db="EMBL/GenBank/DDBJ databases">
        <title>Sequencing the genomes of 1000 actinobacteria strains.</title>
        <authorList>
            <person name="Klenk H.-P."/>
        </authorList>
    </citation>
    <scope>NUCLEOTIDE SEQUENCE [LARGE SCALE GENOMIC DNA]</scope>
    <source>
        <strain evidence="20 21">DSM 23974</strain>
    </source>
</reference>
<evidence type="ECO:0000313" key="21">
    <source>
        <dbReference type="Proteomes" id="UP000540191"/>
    </source>
</evidence>
<feature type="domain" description="Cytochrome oxidase subunit II copper A binding" evidence="19">
    <location>
        <begin position="133"/>
        <end position="268"/>
    </location>
</feature>
<dbReference type="PANTHER" id="PTHR22888:SF9">
    <property type="entry name" value="CYTOCHROME C OXIDASE SUBUNIT 2"/>
    <property type="match status" value="1"/>
</dbReference>
<keyword evidence="7" id="KW-0479">Metal-binding</keyword>
<evidence type="ECO:0000256" key="7">
    <source>
        <dbReference type="ARBA" id="ARBA00022723"/>
    </source>
</evidence>
<keyword evidence="12 17" id="KW-0472">Membrane</keyword>
<evidence type="ECO:0000256" key="1">
    <source>
        <dbReference type="ARBA" id="ARBA00004141"/>
    </source>
</evidence>
<keyword evidence="4" id="KW-0813">Transport</keyword>
<dbReference type="PRINTS" id="PR01166">
    <property type="entry name" value="CYCOXIDASEII"/>
</dbReference>
<dbReference type="GO" id="GO:0042773">
    <property type="term" value="P:ATP synthesis coupled electron transport"/>
    <property type="evidence" value="ECO:0007669"/>
    <property type="project" value="TreeGrafter"/>
</dbReference>
<evidence type="ECO:0000256" key="15">
    <source>
        <dbReference type="ARBA" id="ARBA00047816"/>
    </source>
</evidence>
<comment type="caution">
    <text evidence="20">The sequence shown here is derived from an EMBL/GenBank/DDBJ whole genome shotgun (WGS) entry which is preliminary data.</text>
</comment>
<feature type="region of interest" description="Disordered" evidence="16">
    <location>
        <begin position="268"/>
        <end position="306"/>
    </location>
</feature>
<evidence type="ECO:0000256" key="6">
    <source>
        <dbReference type="ARBA" id="ARBA00022692"/>
    </source>
</evidence>
<keyword evidence="21" id="KW-1185">Reference proteome</keyword>
<dbReference type="InterPro" id="IPR036257">
    <property type="entry name" value="Cyt_c_oxidase_su2_TM_sf"/>
</dbReference>
<evidence type="ECO:0000256" key="2">
    <source>
        <dbReference type="ARBA" id="ARBA00007866"/>
    </source>
</evidence>
<dbReference type="InterPro" id="IPR001505">
    <property type="entry name" value="Copper_CuA"/>
</dbReference>
<feature type="transmembrane region" description="Helical" evidence="17">
    <location>
        <begin position="57"/>
        <end position="82"/>
    </location>
</feature>
<dbReference type="InterPro" id="IPR002429">
    <property type="entry name" value="CcO_II-like_C"/>
</dbReference>
<dbReference type="Pfam" id="PF00116">
    <property type="entry name" value="COX2"/>
    <property type="match status" value="1"/>
</dbReference>
<keyword evidence="11" id="KW-0186">Copper</keyword>
<evidence type="ECO:0000256" key="5">
    <source>
        <dbReference type="ARBA" id="ARBA00022660"/>
    </source>
</evidence>
<dbReference type="InterPro" id="IPR045187">
    <property type="entry name" value="CcO_II"/>
</dbReference>
<dbReference type="GO" id="GO:0016020">
    <property type="term" value="C:membrane"/>
    <property type="evidence" value="ECO:0007669"/>
    <property type="project" value="UniProtKB-SubCell"/>
</dbReference>
<dbReference type="PROSITE" id="PS51257">
    <property type="entry name" value="PROKAR_LIPOPROTEIN"/>
    <property type="match status" value="1"/>
</dbReference>
<evidence type="ECO:0000256" key="14">
    <source>
        <dbReference type="ARBA" id="ARBA00031399"/>
    </source>
</evidence>
<dbReference type="SUPFAM" id="SSF49503">
    <property type="entry name" value="Cupredoxins"/>
    <property type="match status" value="1"/>
</dbReference>
<dbReference type="Proteomes" id="UP000540191">
    <property type="component" value="Unassembled WGS sequence"/>
</dbReference>
<evidence type="ECO:0000259" key="19">
    <source>
        <dbReference type="PROSITE" id="PS50857"/>
    </source>
</evidence>
<gene>
    <name evidence="20" type="ORF">HDA30_000802</name>
</gene>
<dbReference type="NCBIfam" id="TIGR02866">
    <property type="entry name" value="CoxB"/>
    <property type="match status" value="1"/>
</dbReference>
<evidence type="ECO:0000256" key="18">
    <source>
        <dbReference type="SAM" id="SignalP"/>
    </source>
</evidence>
<name>A0A7W7GNC8_9MICC</name>
<dbReference type="GO" id="GO:0005507">
    <property type="term" value="F:copper ion binding"/>
    <property type="evidence" value="ECO:0007669"/>
    <property type="project" value="InterPro"/>
</dbReference>
<dbReference type="Gene3D" id="2.60.40.420">
    <property type="entry name" value="Cupredoxins - blue copper proteins"/>
    <property type="match status" value="1"/>
</dbReference>